<gene>
    <name evidence="1" type="ORF">EJ06DRAFT_176953</name>
</gene>
<keyword evidence="2" id="KW-1185">Reference proteome</keyword>
<name>A0A6G1HM16_9PEZI</name>
<dbReference type="EMBL" id="ML996705">
    <property type="protein sequence ID" value="KAF2396889.1"/>
    <property type="molecule type" value="Genomic_DNA"/>
</dbReference>
<evidence type="ECO:0000313" key="1">
    <source>
        <dbReference type="EMBL" id="KAF2396889.1"/>
    </source>
</evidence>
<sequence length="236" mass="26964">MEPLRASGCSPPTVINHCETIFINRRCTYALFVYRLSSLLAQLVRLNCQQRMNPCSSSPCPYHHCPHPLDAAPKDSRECNRPLGHPTNRAPPASYFREYSRRAWRRRGRPASRNSRDDRQRRCLREPPLVAELEVSLTLRLDACNLPQHFRKRQISPSSLRLYIPIPAMESLPPCPGSSNISCHLLTHLLSASGRGAKLPRSTLECAKCMLLRNGFDRWLQRERLNHAHSTAAPLW</sequence>
<protein>
    <submittedName>
        <fullName evidence="1">Uncharacterized protein</fullName>
    </submittedName>
</protein>
<dbReference type="Proteomes" id="UP000799640">
    <property type="component" value="Unassembled WGS sequence"/>
</dbReference>
<reference evidence="1" key="1">
    <citation type="journal article" date="2020" name="Stud. Mycol.">
        <title>101 Dothideomycetes genomes: a test case for predicting lifestyles and emergence of pathogens.</title>
        <authorList>
            <person name="Haridas S."/>
            <person name="Albert R."/>
            <person name="Binder M."/>
            <person name="Bloem J."/>
            <person name="Labutti K."/>
            <person name="Salamov A."/>
            <person name="Andreopoulos B."/>
            <person name="Baker S."/>
            <person name="Barry K."/>
            <person name="Bills G."/>
            <person name="Bluhm B."/>
            <person name="Cannon C."/>
            <person name="Castanera R."/>
            <person name="Culley D."/>
            <person name="Daum C."/>
            <person name="Ezra D."/>
            <person name="Gonzalez J."/>
            <person name="Henrissat B."/>
            <person name="Kuo A."/>
            <person name="Liang C."/>
            <person name="Lipzen A."/>
            <person name="Lutzoni F."/>
            <person name="Magnuson J."/>
            <person name="Mondo S."/>
            <person name="Nolan M."/>
            <person name="Ohm R."/>
            <person name="Pangilinan J."/>
            <person name="Park H.-J."/>
            <person name="Ramirez L."/>
            <person name="Alfaro M."/>
            <person name="Sun H."/>
            <person name="Tritt A."/>
            <person name="Yoshinaga Y."/>
            <person name="Zwiers L.-H."/>
            <person name="Turgeon B."/>
            <person name="Goodwin S."/>
            <person name="Spatafora J."/>
            <person name="Crous P."/>
            <person name="Grigoriev I."/>
        </authorList>
    </citation>
    <scope>NUCLEOTIDE SEQUENCE</scope>
    <source>
        <strain evidence="1">CBS 262.69</strain>
    </source>
</reference>
<proteinExistence type="predicted"/>
<accession>A0A6G1HM16</accession>
<evidence type="ECO:0000313" key="2">
    <source>
        <dbReference type="Proteomes" id="UP000799640"/>
    </source>
</evidence>
<dbReference type="AlphaFoldDB" id="A0A6G1HM16"/>
<organism evidence="1 2">
    <name type="scientific">Trichodelitschia bisporula</name>
    <dbReference type="NCBI Taxonomy" id="703511"/>
    <lineage>
        <taxon>Eukaryota</taxon>
        <taxon>Fungi</taxon>
        <taxon>Dikarya</taxon>
        <taxon>Ascomycota</taxon>
        <taxon>Pezizomycotina</taxon>
        <taxon>Dothideomycetes</taxon>
        <taxon>Dothideomycetes incertae sedis</taxon>
        <taxon>Phaeotrichales</taxon>
        <taxon>Phaeotrichaceae</taxon>
        <taxon>Trichodelitschia</taxon>
    </lineage>
</organism>